<keyword evidence="6" id="KW-1015">Disulfide bond</keyword>
<keyword evidence="5 8" id="KW-0472">Membrane</keyword>
<dbReference type="InterPro" id="IPR013106">
    <property type="entry name" value="Ig_V-set"/>
</dbReference>
<evidence type="ECO:0000259" key="10">
    <source>
        <dbReference type="SMART" id="SM00406"/>
    </source>
</evidence>
<feature type="transmembrane region" description="Helical" evidence="8">
    <location>
        <begin position="258"/>
        <end position="275"/>
    </location>
</feature>
<protein>
    <recommendedName>
        <fullName evidence="14">Immunoglobulin subtype domain-containing protein</fullName>
    </recommendedName>
</protein>
<accession>A0A3Q3JDN0</accession>
<dbReference type="SUPFAM" id="SSF48726">
    <property type="entry name" value="Immunoglobulin"/>
    <property type="match status" value="2"/>
</dbReference>
<dbReference type="GO" id="GO:0009617">
    <property type="term" value="P:response to bacterium"/>
    <property type="evidence" value="ECO:0007669"/>
    <property type="project" value="TreeGrafter"/>
</dbReference>
<dbReference type="InterPro" id="IPR003599">
    <property type="entry name" value="Ig_sub"/>
</dbReference>
<sequence length="335" mass="37542">MSNYRFQVTCPTLVWWYILNLFNVFPGCREDQIFETETVYVGDDVNLTCTRKGVGNLVWARLASGKAPQALGKSFSLKTVHPRITTSEESETFVLHITKARLSDTAFYFCINKQQQSSIFLKGTALRVEGKFKQTASIFSELDVTADPSPAPCHPGDSVTLQCSLLSDSENKTCSEENSVCCFRAGSHQSHQSFYHTHIFDEYKRNPEGFSRKKCVYSFFKNISSSDAGTCYCAVATCEEIFSGNGTKLDIEGNYGEICFIIFVLIFFVPFQYFSEVNTGDSQRDHTVLFILCVALAITLIVIAFLISSIKACDYYTGRGTLLMPSFIWGNLTSH</sequence>
<feature type="chain" id="PRO_5018682333" description="Immunoglobulin subtype domain-containing protein" evidence="9">
    <location>
        <begin position="31"/>
        <end position="335"/>
    </location>
</feature>
<evidence type="ECO:0000259" key="11">
    <source>
        <dbReference type="SMART" id="SM00409"/>
    </source>
</evidence>
<evidence type="ECO:0000256" key="5">
    <source>
        <dbReference type="ARBA" id="ARBA00023136"/>
    </source>
</evidence>
<evidence type="ECO:0000256" key="1">
    <source>
        <dbReference type="ARBA" id="ARBA00004236"/>
    </source>
</evidence>
<dbReference type="InterPro" id="IPR052051">
    <property type="entry name" value="TCR_complex_component"/>
</dbReference>
<evidence type="ECO:0000256" key="7">
    <source>
        <dbReference type="ARBA" id="ARBA00023180"/>
    </source>
</evidence>
<dbReference type="Pfam" id="PF07686">
    <property type="entry name" value="V-set"/>
    <property type="match status" value="1"/>
</dbReference>
<proteinExistence type="predicted"/>
<evidence type="ECO:0000256" key="8">
    <source>
        <dbReference type="SAM" id="Phobius"/>
    </source>
</evidence>
<dbReference type="InterPro" id="IPR036179">
    <property type="entry name" value="Ig-like_dom_sf"/>
</dbReference>
<keyword evidence="13" id="KW-1185">Reference proteome</keyword>
<feature type="transmembrane region" description="Helical" evidence="8">
    <location>
        <begin position="287"/>
        <end position="307"/>
    </location>
</feature>
<comment type="subcellular location">
    <subcellularLocation>
        <location evidence="1">Cell membrane</location>
    </subcellularLocation>
</comment>
<reference evidence="12" key="1">
    <citation type="submission" date="2025-08" db="UniProtKB">
        <authorList>
            <consortium name="Ensembl"/>
        </authorList>
    </citation>
    <scope>IDENTIFICATION</scope>
</reference>
<dbReference type="PANTHER" id="PTHR19433">
    <property type="entry name" value="T-CELL RECEPTOR ALPHA CHAIN V REGION-RELATED"/>
    <property type="match status" value="1"/>
</dbReference>
<organism evidence="12 13">
    <name type="scientific">Monopterus albus</name>
    <name type="common">Swamp eel</name>
    <dbReference type="NCBI Taxonomy" id="43700"/>
    <lineage>
        <taxon>Eukaryota</taxon>
        <taxon>Metazoa</taxon>
        <taxon>Chordata</taxon>
        <taxon>Craniata</taxon>
        <taxon>Vertebrata</taxon>
        <taxon>Euteleostomi</taxon>
        <taxon>Actinopterygii</taxon>
        <taxon>Neopterygii</taxon>
        <taxon>Teleostei</taxon>
        <taxon>Neoteleostei</taxon>
        <taxon>Acanthomorphata</taxon>
        <taxon>Anabantaria</taxon>
        <taxon>Synbranchiformes</taxon>
        <taxon>Synbranchidae</taxon>
        <taxon>Monopterus</taxon>
    </lineage>
</organism>
<dbReference type="SMART" id="SM00409">
    <property type="entry name" value="IG"/>
    <property type="match status" value="2"/>
</dbReference>
<keyword evidence="2" id="KW-1003">Cell membrane</keyword>
<evidence type="ECO:0000313" key="13">
    <source>
        <dbReference type="Proteomes" id="UP000261600"/>
    </source>
</evidence>
<dbReference type="SMART" id="SM00406">
    <property type="entry name" value="IGv"/>
    <property type="match status" value="1"/>
</dbReference>
<evidence type="ECO:0008006" key="14">
    <source>
        <dbReference type="Google" id="ProtNLM"/>
    </source>
</evidence>
<evidence type="ECO:0000256" key="4">
    <source>
        <dbReference type="ARBA" id="ARBA00022859"/>
    </source>
</evidence>
<keyword evidence="4" id="KW-0391">Immunity</keyword>
<feature type="signal peptide" evidence="9">
    <location>
        <begin position="1"/>
        <end position="30"/>
    </location>
</feature>
<feature type="domain" description="Immunoglobulin" evidence="11">
    <location>
        <begin position="34"/>
        <end position="129"/>
    </location>
</feature>
<dbReference type="Proteomes" id="UP000261600">
    <property type="component" value="Unplaced"/>
</dbReference>
<dbReference type="PANTHER" id="PTHR19433:SF111">
    <property type="entry name" value="T CELL RECEPTOR ALPHA VARIABLE 4"/>
    <property type="match status" value="1"/>
</dbReference>
<evidence type="ECO:0000256" key="6">
    <source>
        <dbReference type="ARBA" id="ARBA00023157"/>
    </source>
</evidence>
<evidence type="ECO:0000256" key="3">
    <source>
        <dbReference type="ARBA" id="ARBA00022729"/>
    </source>
</evidence>
<evidence type="ECO:0000256" key="9">
    <source>
        <dbReference type="SAM" id="SignalP"/>
    </source>
</evidence>
<dbReference type="GO" id="GO:0002376">
    <property type="term" value="P:immune system process"/>
    <property type="evidence" value="ECO:0007669"/>
    <property type="project" value="UniProtKB-KW"/>
</dbReference>
<reference evidence="12" key="2">
    <citation type="submission" date="2025-09" db="UniProtKB">
        <authorList>
            <consortium name="Ensembl"/>
        </authorList>
    </citation>
    <scope>IDENTIFICATION</scope>
</reference>
<dbReference type="Gene3D" id="2.60.40.10">
    <property type="entry name" value="Immunoglobulins"/>
    <property type="match status" value="2"/>
</dbReference>
<keyword evidence="8" id="KW-1133">Transmembrane helix</keyword>
<dbReference type="GO" id="GO:0005886">
    <property type="term" value="C:plasma membrane"/>
    <property type="evidence" value="ECO:0007669"/>
    <property type="project" value="UniProtKB-SubCell"/>
</dbReference>
<keyword evidence="7" id="KW-0325">Glycoprotein</keyword>
<keyword evidence="8" id="KW-0812">Transmembrane</keyword>
<dbReference type="Ensembl" id="ENSMALT00000012076.1">
    <property type="protein sequence ID" value="ENSMALP00000011827.1"/>
    <property type="gene ID" value="ENSMALG00000008274.1"/>
</dbReference>
<evidence type="ECO:0000313" key="12">
    <source>
        <dbReference type="Ensembl" id="ENSMALP00000011827.1"/>
    </source>
</evidence>
<evidence type="ECO:0000256" key="2">
    <source>
        <dbReference type="ARBA" id="ARBA00022475"/>
    </source>
</evidence>
<keyword evidence="3 9" id="KW-0732">Signal</keyword>
<dbReference type="AlphaFoldDB" id="A0A3Q3JDN0"/>
<feature type="domain" description="Immunoglobulin V-set" evidence="10">
    <location>
        <begin position="44"/>
        <end position="112"/>
    </location>
</feature>
<name>A0A3Q3JDN0_MONAL</name>
<feature type="domain" description="Immunoglobulin" evidence="11">
    <location>
        <begin position="148"/>
        <end position="252"/>
    </location>
</feature>
<dbReference type="InterPro" id="IPR013783">
    <property type="entry name" value="Ig-like_fold"/>
</dbReference>